<gene>
    <name evidence="3" type="ORF">ACFFH7_15535</name>
</gene>
<dbReference type="PANTHER" id="PTHR39428">
    <property type="entry name" value="F420H(2)-DEPENDENT QUINONE REDUCTASE RV1261C"/>
    <property type="match status" value="1"/>
</dbReference>
<proteinExistence type="inferred from homology"/>
<dbReference type="SUPFAM" id="SSF50475">
    <property type="entry name" value="FMN-binding split barrel"/>
    <property type="match status" value="1"/>
</dbReference>
<evidence type="ECO:0000313" key="4">
    <source>
        <dbReference type="Proteomes" id="UP001589810"/>
    </source>
</evidence>
<organism evidence="3 4">
    <name type="scientific">Kutzneria chonburiensis</name>
    <dbReference type="NCBI Taxonomy" id="1483604"/>
    <lineage>
        <taxon>Bacteria</taxon>
        <taxon>Bacillati</taxon>
        <taxon>Actinomycetota</taxon>
        <taxon>Actinomycetes</taxon>
        <taxon>Pseudonocardiales</taxon>
        <taxon>Pseudonocardiaceae</taxon>
        <taxon>Kutzneria</taxon>
    </lineage>
</organism>
<dbReference type="Pfam" id="PF04075">
    <property type="entry name" value="F420H2_quin_red"/>
    <property type="match status" value="1"/>
</dbReference>
<sequence>MADLRRAFFGIGKTKFYATVGRALAPIDTTLLRVSRGRLGVGVTVGLRTLLLNTVGKRSGQPRQVPLVFLRQRDGFLVVGSNWGGEHHPAWTVNLLAQPEATATVAGTTIPVRGKLLTGTERAEAWDAIITYWPAYATYAERADHREIRVFRLEPR</sequence>
<reference evidence="3 4" key="1">
    <citation type="submission" date="2024-09" db="EMBL/GenBank/DDBJ databases">
        <authorList>
            <person name="Sun Q."/>
            <person name="Mori K."/>
        </authorList>
    </citation>
    <scope>NUCLEOTIDE SEQUENCE [LARGE SCALE GENOMIC DNA]</scope>
    <source>
        <strain evidence="3 4">TBRC 1432</strain>
    </source>
</reference>
<dbReference type="InterPro" id="IPR012349">
    <property type="entry name" value="Split_barrel_FMN-bd"/>
</dbReference>
<comment type="caution">
    <text evidence="3">The sequence shown here is derived from an EMBL/GenBank/DDBJ whole genome shotgun (WGS) entry which is preliminary data.</text>
</comment>
<name>A0ABV6MSQ7_9PSEU</name>
<evidence type="ECO:0000256" key="2">
    <source>
        <dbReference type="ARBA" id="ARBA00049106"/>
    </source>
</evidence>
<dbReference type="RefSeq" id="WP_273941318.1">
    <property type="nucleotide sequence ID" value="NZ_CP097263.1"/>
</dbReference>
<comment type="similarity">
    <text evidence="1">Belongs to the F420H(2)-dependent quinone reductase family.</text>
</comment>
<dbReference type="Gene3D" id="2.30.110.10">
    <property type="entry name" value="Electron Transport, Fmn-binding Protein, Chain A"/>
    <property type="match status" value="1"/>
</dbReference>
<dbReference type="EMBL" id="JBHLUD010000004">
    <property type="protein sequence ID" value="MFC0542910.1"/>
    <property type="molecule type" value="Genomic_DNA"/>
</dbReference>
<dbReference type="PANTHER" id="PTHR39428:SF1">
    <property type="entry name" value="F420H(2)-DEPENDENT QUINONE REDUCTASE RV1261C"/>
    <property type="match status" value="1"/>
</dbReference>
<dbReference type="InterPro" id="IPR004378">
    <property type="entry name" value="F420H2_quin_Rdtase"/>
</dbReference>
<dbReference type="NCBIfam" id="TIGR00026">
    <property type="entry name" value="hi_GC_TIGR00026"/>
    <property type="match status" value="1"/>
</dbReference>
<keyword evidence="4" id="KW-1185">Reference proteome</keyword>
<comment type="catalytic activity">
    <reaction evidence="2">
        <text>oxidized coenzyme F420-(gamma-L-Glu)(n) + a quinol + H(+) = reduced coenzyme F420-(gamma-L-Glu)(n) + a quinone</text>
        <dbReference type="Rhea" id="RHEA:39663"/>
        <dbReference type="Rhea" id="RHEA-COMP:12939"/>
        <dbReference type="Rhea" id="RHEA-COMP:14378"/>
        <dbReference type="ChEBI" id="CHEBI:15378"/>
        <dbReference type="ChEBI" id="CHEBI:24646"/>
        <dbReference type="ChEBI" id="CHEBI:132124"/>
        <dbReference type="ChEBI" id="CHEBI:133980"/>
        <dbReference type="ChEBI" id="CHEBI:139511"/>
    </reaction>
</comment>
<dbReference type="Proteomes" id="UP001589810">
    <property type="component" value="Unassembled WGS sequence"/>
</dbReference>
<evidence type="ECO:0000313" key="3">
    <source>
        <dbReference type="EMBL" id="MFC0542910.1"/>
    </source>
</evidence>
<accession>A0ABV6MSQ7</accession>
<evidence type="ECO:0000256" key="1">
    <source>
        <dbReference type="ARBA" id="ARBA00008710"/>
    </source>
</evidence>
<protein>
    <submittedName>
        <fullName evidence="3">Nitroreductase family deazaflavin-dependent oxidoreductase</fullName>
    </submittedName>
</protein>